<reference evidence="1" key="1">
    <citation type="submission" date="2021-06" db="EMBL/GenBank/DDBJ databases">
        <authorList>
            <person name="Gannon L."/>
            <person name="Redgwell R T."/>
            <person name="Michniewski S."/>
            <person name="Harrison D C."/>
            <person name="Millard A."/>
        </authorList>
    </citation>
    <scope>NUCLEOTIDE SEQUENCE</scope>
</reference>
<gene>
    <name evidence="1" type="ORF">SLAVMIC_00630</name>
</gene>
<organism evidence="1">
    <name type="scientific">uncultured marine phage</name>
    <dbReference type="NCBI Taxonomy" id="707152"/>
    <lineage>
        <taxon>Viruses</taxon>
        <taxon>environmental samples</taxon>
    </lineage>
</organism>
<evidence type="ECO:0000313" key="1">
    <source>
        <dbReference type="EMBL" id="CAG7581005.1"/>
    </source>
</evidence>
<name>A0A8D9FRQ1_9VIRU</name>
<proteinExistence type="predicted"/>
<sequence length="127" mass="15424">MIAMYILLGLTIFLMGKAVVFVYKRSKYFVELAEVELEFYKYYNFMVNYYEKNNTRSRTKYLITIKTGFLRYQKALKNDEGVDEELDFVNMLKTDSYLKDAQDHIKKFGFYFKDEYRESRLDKLLKN</sequence>
<protein>
    <submittedName>
        <fullName evidence="1">Uncharacterized protein</fullName>
    </submittedName>
</protein>
<accession>A0A8D9FRQ1</accession>
<dbReference type="EMBL" id="OU342829">
    <property type="protein sequence ID" value="CAG7581005.1"/>
    <property type="molecule type" value="Genomic_DNA"/>
</dbReference>